<accession>A0A0A1TLM4</accession>
<evidence type="ECO:0000313" key="2">
    <source>
        <dbReference type="Proteomes" id="UP000039046"/>
    </source>
</evidence>
<dbReference type="Proteomes" id="UP000039046">
    <property type="component" value="Unassembled WGS sequence"/>
</dbReference>
<organism evidence="1 2">
    <name type="scientific">[Torrubiella] hemipterigena</name>
    <dbReference type="NCBI Taxonomy" id="1531966"/>
    <lineage>
        <taxon>Eukaryota</taxon>
        <taxon>Fungi</taxon>
        <taxon>Dikarya</taxon>
        <taxon>Ascomycota</taxon>
        <taxon>Pezizomycotina</taxon>
        <taxon>Sordariomycetes</taxon>
        <taxon>Hypocreomycetidae</taxon>
        <taxon>Hypocreales</taxon>
        <taxon>Clavicipitaceae</taxon>
        <taxon>Clavicipitaceae incertae sedis</taxon>
        <taxon>'Torrubiella' clade</taxon>
    </lineage>
</organism>
<evidence type="ECO:0000313" key="1">
    <source>
        <dbReference type="EMBL" id="CEJ91002.1"/>
    </source>
</evidence>
<sequence>MRPIFCICSHPVTNLQLRAFAPWACTAVLVLCPIFRAARGIPIANVQAYSRYPNNCIDCSEYPTASTLFHKVLPSDGLGSSPLASAIAYIPVPLVSQCASI</sequence>
<dbReference type="HOGENOM" id="CLU_2293653_0_0_1"/>
<reference evidence="1 2" key="1">
    <citation type="journal article" date="2015" name="Genome Announc.">
        <title>Draft Genome Sequence and Gene Annotation of the Entomopathogenic Fungus Verticillium hemipterigenum.</title>
        <authorList>
            <person name="Horn F."/>
            <person name="Habel A."/>
            <person name="Scharf D.H."/>
            <person name="Dworschak J."/>
            <person name="Brakhage A.A."/>
            <person name="Guthke R."/>
            <person name="Hertweck C."/>
            <person name="Linde J."/>
        </authorList>
    </citation>
    <scope>NUCLEOTIDE SEQUENCE [LARGE SCALE GENOMIC DNA]</scope>
</reference>
<keyword evidence="2" id="KW-1185">Reference proteome</keyword>
<dbReference type="AlphaFoldDB" id="A0A0A1TLM4"/>
<dbReference type="EMBL" id="CDHN01000003">
    <property type="protein sequence ID" value="CEJ91002.1"/>
    <property type="molecule type" value="Genomic_DNA"/>
</dbReference>
<gene>
    <name evidence="1" type="ORF">VHEMI06747</name>
</gene>
<name>A0A0A1TLM4_9HYPO</name>
<protein>
    <submittedName>
        <fullName evidence="1">Uncharacterized protein</fullName>
    </submittedName>
</protein>
<proteinExistence type="predicted"/>